<evidence type="ECO:0000313" key="2">
    <source>
        <dbReference type="EnsemblMetazoa" id="Aqu2.1.07250_001"/>
    </source>
</evidence>
<dbReference type="Pfam" id="PF00041">
    <property type="entry name" value="fn3"/>
    <property type="match status" value="1"/>
</dbReference>
<dbReference type="Gene3D" id="2.60.40.10">
    <property type="entry name" value="Immunoglobulins"/>
    <property type="match status" value="1"/>
</dbReference>
<dbReference type="EnsemblMetazoa" id="Aqu2.1.07250_001">
    <property type="protein sequence ID" value="Aqu2.1.07250_001"/>
    <property type="gene ID" value="Aqu2.1.07250"/>
</dbReference>
<dbReference type="AlphaFoldDB" id="A0A1X7SZ90"/>
<dbReference type="SMART" id="SM00060">
    <property type="entry name" value="FN3"/>
    <property type="match status" value="1"/>
</dbReference>
<dbReference type="InterPro" id="IPR036116">
    <property type="entry name" value="FN3_sf"/>
</dbReference>
<reference evidence="2" key="1">
    <citation type="submission" date="2017-05" db="UniProtKB">
        <authorList>
            <consortium name="EnsemblMetazoa"/>
        </authorList>
    </citation>
    <scope>IDENTIFICATION</scope>
</reference>
<sequence>QQQYTFIKQFLKLVSVVPCPGDRLVLTCTTDTGSLVWEVDGMSIQLAKQGATTEKGGFLINITNINGNTNTTISTATDESVPVSLDGTMIGCSDTFPGGFVYLTINVTGPPALPVHNITIEPINNSTVSINWTEQQRCIHHYDITITSNETFTEYKLVYTSSTTITSLIAGTSYSFIIIPIDTGGREGPPSSLIQYIWN</sequence>
<dbReference type="SUPFAM" id="SSF49265">
    <property type="entry name" value="Fibronectin type III"/>
    <property type="match status" value="1"/>
</dbReference>
<protein>
    <recommendedName>
        <fullName evidence="1">Fibronectin type-III domain-containing protein</fullName>
    </recommendedName>
</protein>
<organism evidence="2">
    <name type="scientific">Amphimedon queenslandica</name>
    <name type="common">Sponge</name>
    <dbReference type="NCBI Taxonomy" id="400682"/>
    <lineage>
        <taxon>Eukaryota</taxon>
        <taxon>Metazoa</taxon>
        <taxon>Porifera</taxon>
        <taxon>Demospongiae</taxon>
        <taxon>Heteroscleromorpha</taxon>
        <taxon>Haplosclerida</taxon>
        <taxon>Niphatidae</taxon>
        <taxon>Amphimedon</taxon>
    </lineage>
</organism>
<dbReference type="InterPro" id="IPR003961">
    <property type="entry name" value="FN3_dom"/>
</dbReference>
<accession>A0A1X7SZ90</accession>
<dbReference type="CDD" id="cd00063">
    <property type="entry name" value="FN3"/>
    <property type="match status" value="1"/>
</dbReference>
<name>A0A1X7SZ90_AMPQE</name>
<feature type="domain" description="Fibronectin type-III" evidence="1">
    <location>
        <begin position="114"/>
        <end position="199"/>
    </location>
</feature>
<dbReference type="PROSITE" id="PS50853">
    <property type="entry name" value="FN3"/>
    <property type="match status" value="1"/>
</dbReference>
<proteinExistence type="predicted"/>
<evidence type="ECO:0000259" key="1">
    <source>
        <dbReference type="PROSITE" id="PS50853"/>
    </source>
</evidence>
<dbReference type="InterPro" id="IPR013783">
    <property type="entry name" value="Ig-like_fold"/>
</dbReference>
<dbReference type="InParanoid" id="A0A1X7SZ90"/>